<evidence type="ECO:0000256" key="11">
    <source>
        <dbReference type="SAM" id="SignalP"/>
    </source>
</evidence>
<dbReference type="SUPFAM" id="SSF56935">
    <property type="entry name" value="Porins"/>
    <property type="match status" value="1"/>
</dbReference>
<sequence>MNNHYLLMAAVWLSAISPSMANVPRHPISEQVAQQPIKGVVVGTDGSPIPGASVKSLATNRVTTTNDRGEFTLQAAEGEKLVISFIGYTQQQVTASSSLMKITLSGSSSQLGEVVVVGYGSQTKADVTGALTQLKADNIKQGANISVDNMLQGKVSGVRIAQSSGEPGAGVDVFIRGVGSIRSGSTPLFVVDGVPLSNDNVSAAGPNFGLGSSEPKNPLNFLNTSDIETVTILKDASAAAIYGARGSNGVVLITTKRGNRGGPVLTYDTYIGTSSVIKKMDVLSAAEYRKALVNPAYDHGGNTDWQDVIYRNAFVQNHNLSFAKTSATGSYMASLSHMDQDGIVETSTFKRTTARVNAEESFFDDKRLIVKMNLTASDIQETGIPNGNTAGSDGQLIIHALMANPTRSVYDSAGKYTNFNMNAHYNPAYLLSIYKDKTNTFRVLGNVEASFRILKGLNYRINYGIDKSTSERNSTIYPNVTDRTPTGAYVQNNLSSLTTLLDHYLTYNLSVNKHQVEVLGGFSYQQFKFSGTAFGTQGIAQQGQGVDPEYNPGYSGTPTSPSGYAQENELQSYFGRVNYNYDNRYLFTASLRADGSTRFGKDNKYGYFPSFAVGWTLSQEGFMKDISAVEDLKLRASWGQTGNQEVPNKITQASYSLSPSAGYYLYGDQAVVNGVTVNRTPNPKLKWELVEQYNIGVDFNLWKGKLYGSLEYYNKTTKDPILNIPSEPLSPTTTVWKNVDAQIVNKGFEFMLGTQVINTKNFTWNVDVNGSTLSNTIKDLPVSELYSGSISGPGLSGVNANIYKNGYEAGSFYMLKHLGYDKDGKDIFEDKTGDGVINPNDRQIFQGAIPNFNFGLNSQMRYKKFDLAFSFIGQTGGYLVNNTALDLNINSLASDRNVLAKYYEAKASTANLVQLSTLYLEKSDFIRLNNVRLGYTLSLPQVTWLKSLNIYVSGQNLFTITKYSGYDPLVNTTKTVDGNQSLGVDYATYPSTKTFLLGATVKF</sequence>
<dbReference type="InterPro" id="IPR036942">
    <property type="entry name" value="Beta-barrel_TonB_sf"/>
</dbReference>
<dbReference type="Gene3D" id="2.40.170.20">
    <property type="entry name" value="TonB-dependent receptor, beta-barrel domain"/>
    <property type="match status" value="1"/>
</dbReference>
<dbReference type="Gene3D" id="2.170.130.10">
    <property type="entry name" value="TonB-dependent receptor, plug domain"/>
    <property type="match status" value="1"/>
</dbReference>
<dbReference type="InterPro" id="IPR008969">
    <property type="entry name" value="CarboxyPept-like_regulatory"/>
</dbReference>
<dbReference type="InterPro" id="IPR012910">
    <property type="entry name" value="Plug_dom"/>
</dbReference>
<dbReference type="RefSeq" id="WP_157305306.1">
    <property type="nucleotide sequence ID" value="NZ_WRXN01000002.1"/>
</dbReference>
<evidence type="ECO:0000256" key="1">
    <source>
        <dbReference type="ARBA" id="ARBA00004571"/>
    </source>
</evidence>
<keyword evidence="4 8" id="KW-0812">Transmembrane</keyword>
<dbReference type="Gene3D" id="2.60.40.1120">
    <property type="entry name" value="Carboxypeptidase-like, regulatory domain"/>
    <property type="match status" value="1"/>
</dbReference>
<feature type="domain" description="TonB-dependent receptor-like beta-barrel" evidence="12">
    <location>
        <begin position="519"/>
        <end position="957"/>
    </location>
</feature>
<gene>
    <name evidence="14" type="ORF">GO493_06400</name>
</gene>
<dbReference type="Pfam" id="PF07715">
    <property type="entry name" value="Plug"/>
    <property type="match status" value="1"/>
</dbReference>
<proteinExistence type="inferred from homology"/>
<feature type="chain" id="PRO_5029800394" evidence="11">
    <location>
        <begin position="22"/>
        <end position="1003"/>
    </location>
</feature>
<evidence type="ECO:0000256" key="9">
    <source>
        <dbReference type="RuleBase" id="RU003357"/>
    </source>
</evidence>
<reference evidence="14 15" key="1">
    <citation type="submission" date="2019-12" db="EMBL/GenBank/DDBJ databases">
        <title>Chitinophaga sp. strain ysch24 (GDMCC 1.1355), whole genome shotgun sequence.</title>
        <authorList>
            <person name="Zhang X."/>
        </authorList>
    </citation>
    <scope>NUCLEOTIDE SEQUENCE [LARGE SCALE GENOMIC DNA]</scope>
    <source>
        <strain evidence="15">ysch24</strain>
    </source>
</reference>
<dbReference type="Pfam" id="PF13715">
    <property type="entry name" value="CarbopepD_reg_2"/>
    <property type="match status" value="1"/>
</dbReference>
<evidence type="ECO:0000256" key="4">
    <source>
        <dbReference type="ARBA" id="ARBA00022692"/>
    </source>
</evidence>
<dbReference type="NCBIfam" id="TIGR04056">
    <property type="entry name" value="OMP_RagA_SusC"/>
    <property type="match status" value="1"/>
</dbReference>
<dbReference type="Pfam" id="PF00593">
    <property type="entry name" value="TonB_dep_Rec_b-barrel"/>
    <property type="match status" value="1"/>
</dbReference>
<comment type="subcellular location">
    <subcellularLocation>
        <location evidence="1 8">Cell outer membrane</location>
        <topology evidence="1 8">Multi-pass membrane protein</topology>
    </subcellularLocation>
</comment>
<keyword evidence="11" id="KW-0732">Signal</keyword>
<comment type="similarity">
    <text evidence="8 9">Belongs to the TonB-dependent receptor family.</text>
</comment>
<evidence type="ECO:0000313" key="14">
    <source>
        <dbReference type="EMBL" id="MVT07884.1"/>
    </source>
</evidence>
<evidence type="ECO:0000259" key="12">
    <source>
        <dbReference type="Pfam" id="PF00593"/>
    </source>
</evidence>
<keyword evidence="15" id="KW-1185">Reference proteome</keyword>
<protein>
    <submittedName>
        <fullName evidence="14">SusC/RagA family TonB-linked outer membrane protein</fullName>
    </submittedName>
</protein>
<feature type="domain" description="TonB-dependent receptor plug" evidence="13">
    <location>
        <begin position="124"/>
        <end position="250"/>
    </location>
</feature>
<organism evidence="14 15">
    <name type="scientific">Chitinophaga tropicalis</name>
    <dbReference type="NCBI Taxonomy" id="2683588"/>
    <lineage>
        <taxon>Bacteria</taxon>
        <taxon>Pseudomonadati</taxon>
        <taxon>Bacteroidota</taxon>
        <taxon>Chitinophagia</taxon>
        <taxon>Chitinophagales</taxon>
        <taxon>Chitinophagaceae</taxon>
        <taxon>Chitinophaga</taxon>
    </lineage>
</organism>
<evidence type="ECO:0000256" key="8">
    <source>
        <dbReference type="PROSITE-ProRule" id="PRU01360"/>
    </source>
</evidence>
<dbReference type="Proteomes" id="UP000461730">
    <property type="component" value="Unassembled WGS sequence"/>
</dbReference>
<comment type="caution">
    <text evidence="14">The sequence shown here is derived from an EMBL/GenBank/DDBJ whole genome shotgun (WGS) entry which is preliminary data.</text>
</comment>
<dbReference type="InterPro" id="IPR023997">
    <property type="entry name" value="TonB-dep_OMP_SusC/RagA_CS"/>
</dbReference>
<dbReference type="SUPFAM" id="SSF49464">
    <property type="entry name" value="Carboxypeptidase regulatory domain-like"/>
    <property type="match status" value="1"/>
</dbReference>
<dbReference type="InterPro" id="IPR037066">
    <property type="entry name" value="Plug_dom_sf"/>
</dbReference>
<evidence type="ECO:0000256" key="6">
    <source>
        <dbReference type="ARBA" id="ARBA00023136"/>
    </source>
</evidence>
<evidence type="ECO:0000313" key="15">
    <source>
        <dbReference type="Proteomes" id="UP000461730"/>
    </source>
</evidence>
<feature type="signal peptide" evidence="11">
    <location>
        <begin position="1"/>
        <end position="21"/>
    </location>
</feature>
<evidence type="ECO:0000256" key="5">
    <source>
        <dbReference type="ARBA" id="ARBA00023077"/>
    </source>
</evidence>
<evidence type="ECO:0000256" key="3">
    <source>
        <dbReference type="ARBA" id="ARBA00022452"/>
    </source>
</evidence>
<dbReference type="GO" id="GO:0009279">
    <property type="term" value="C:cell outer membrane"/>
    <property type="evidence" value="ECO:0007669"/>
    <property type="project" value="UniProtKB-SubCell"/>
</dbReference>
<dbReference type="PROSITE" id="PS52016">
    <property type="entry name" value="TONB_DEPENDENT_REC_3"/>
    <property type="match status" value="1"/>
</dbReference>
<evidence type="ECO:0000259" key="13">
    <source>
        <dbReference type="Pfam" id="PF07715"/>
    </source>
</evidence>
<dbReference type="InterPro" id="IPR039426">
    <property type="entry name" value="TonB-dep_rcpt-like"/>
</dbReference>
<dbReference type="EMBL" id="WRXN01000002">
    <property type="protein sequence ID" value="MVT07884.1"/>
    <property type="molecule type" value="Genomic_DNA"/>
</dbReference>
<keyword evidence="3 8" id="KW-1134">Transmembrane beta strand</keyword>
<keyword evidence="5 9" id="KW-0798">TonB box</keyword>
<evidence type="ECO:0000256" key="10">
    <source>
        <dbReference type="SAM" id="MobiDB-lite"/>
    </source>
</evidence>
<evidence type="ECO:0000256" key="2">
    <source>
        <dbReference type="ARBA" id="ARBA00022448"/>
    </source>
</evidence>
<keyword evidence="2 8" id="KW-0813">Transport</keyword>
<keyword evidence="7 8" id="KW-0998">Cell outer membrane</keyword>
<accession>A0A7K1U0I7</accession>
<dbReference type="NCBIfam" id="TIGR04057">
    <property type="entry name" value="SusC_RagA_signa"/>
    <property type="match status" value="1"/>
</dbReference>
<name>A0A7K1U0I7_9BACT</name>
<evidence type="ECO:0000256" key="7">
    <source>
        <dbReference type="ARBA" id="ARBA00023237"/>
    </source>
</evidence>
<feature type="region of interest" description="Disordered" evidence="10">
    <location>
        <begin position="541"/>
        <end position="562"/>
    </location>
</feature>
<keyword evidence="6 8" id="KW-0472">Membrane</keyword>
<dbReference type="AlphaFoldDB" id="A0A7K1U0I7"/>
<dbReference type="InterPro" id="IPR023996">
    <property type="entry name" value="TonB-dep_OMP_SusC/RagA"/>
</dbReference>
<dbReference type="InterPro" id="IPR000531">
    <property type="entry name" value="Beta-barrel_TonB"/>
</dbReference>